<dbReference type="InterPro" id="IPR001752">
    <property type="entry name" value="Kinesin_motor_dom"/>
</dbReference>
<feature type="binding site" evidence="3">
    <location>
        <begin position="166"/>
        <end position="173"/>
    </location>
    <ligand>
        <name>ATP</name>
        <dbReference type="ChEBI" id="CHEBI:30616"/>
    </ligand>
</feature>
<dbReference type="Proteomes" id="UP001362999">
    <property type="component" value="Unassembled WGS sequence"/>
</dbReference>
<organism evidence="6 7">
    <name type="scientific">Favolaschia claudopus</name>
    <dbReference type="NCBI Taxonomy" id="2862362"/>
    <lineage>
        <taxon>Eukaryota</taxon>
        <taxon>Fungi</taxon>
        <taxon>Dikarya</taxon>
        <taxon>Basidiomycota</taxon>
        <taxon>Agaricomycotina</taxon>
        <taxon>Agaricomycetes</taxon>
        <taxon>Agaricomycetidae</taxon>
        <taxon>Agaricales</taxon>
        <taxon>Marasmiineae</taxon>
        <taxon>Mycenaceae</taxon>
        <taxon>Favolaschia</taxon>
    </lineage>
</organism>
<dbReference type="SMART" id="SM00129">
    <property type="entry name" value="KISc"/>
    <property type="match status" value="1"/>
</dbReference>
<gene>
    <name evidence="6" type="ORF">R3P38DRAFT_1860036</name>
</gene>
<dbReference type="GO" id="GO:0005871">
    <property type="term" value="C:kinesin complex"/>
    <property type="evidence" value="ECO:0007669"/>
    <property type="project" value="TreeGrafter"/>
</dbReference>
<evidence type="ECO:0000256" key="4">
    <source>
        <dbReference type="RuleBase" id="RU000394"/>
    </source>
</evidence>
<dbReference type="AlphaFoldDB" id="A0AAW0D9V3"/>
<keyword evidence="3 4" id="KW-0505">Motor protein</keyword>
<sequence length="417" mass="45729">MATSATLTTTHLSTFRNILDEWHQNRSKTTPTKGFLVPFEELQQSSKKDALKDVIVAFRTRPPPNEAAEKFHGDPDAQDAAETEAASAAVEFCSGITVTSAEPGVFFAHVPGMKWSGPTLTHKPYEADLAFGPDVGNEEVYQRTVVASDILSLALSGGVGCILAYGQTGSGKTYTMESVEHRVARDLFDQARMVGKRLVLAQGGAQASDTEAGDIFEFNVTFLELLGKHATDLLESTEEVDAQGNPVRTAIAVREDKVGNVRPNLISSLIRTSEELEELINKALSHRRTSATLRNATSSRSHALLTISIKNKLLPYADEGQLILVDLAGSERHEDSKDHDKQCMEEARDNNKSLMNLKECVRAKAKMAAEDGFVHIPWRSNKLTMLLKPIFDIESRQPSRAMIIAHVSPHIQDSVHS</sequence>
<dbReference type="PANTHER" id="PTHR24115">
    <property type="entry name" value="KINESIN-RELATED"/>
    <property type="match status" value="1"/>
</dbReference>
<accession>A0AAW0D9V3</accession>
<dbReference type="PRINTS" id="PR00380">
    <property type="entry name" value="KINESINHEAVY"/>
</dbReference>
<evidence type="ECO:0000313" key="6">
    <source>
        <dbReference type="EMBL" id="KAK7048332.1"/>
    </source>
</evidence>
<reference evidence="6 7" key="1">
    <citation type="journal article" date="2024" name="J Genomics">
        <title>Draft genome sequencing and assembly of Favolaschia claudopus CIRM-BRFM 2984 isolated from oak limbs.</title>
        <authorList>
            <person name="Navarro D."/>
            <person name="Drula E."/>
            <person name="Chaduli D."/>
            <person name="Cazenave R."/>
            <person name="Ahrendt S."/>
            <person name="Wang J."/>
            <person name="Lipzen A."/>
            <person name="Daum C."/>
            <person name="Barry K."/>
            <person name="Grigoriev I.V."/>
            <person name="Favel A."/>
            <person name="Rosso M.N."/>
            <person name="Martin F."/>
        </authorList>
    </citation>
    <scope>NUCLEOTIDE SEQUENCE [LARGE SCALE GENOMIC DNA]</scope>
    <source>
        <strain evidence="6 7">CIRM-BRFM 2984</strain>
    </source>
</reference>
<evidence type="ECO:0000259" key="5">
    <source>
        <dbReference type="PROSITE" id="PS50067"/>
    </source>
</evidence>
<dbReference type="InterPro" id="IPR019821">
    <property type="entry name" value="Kinesin_motor_CS"/>
</dbReference>
<dbReference type="EMBL" id="JAWWNJ010000009">
    <property type="protein sequence ID" value="KAK7048332.1"/>
    <property type="molecule type" value="Genomic_DNA"/>
</dbReference>
<comment type="caution">
    <text evidence="6">The sequence shown here is derived from an EMBL/GenBank/DDBJ whole genome shotgun (WGS) entry which is preliminary data.</text>
</comment>
<dbReference type="GO" id="GO:0005524">
    <property type="term" value="F:ATP binding"/>
    <property type="evidence" value="ECO:0007669"/>
    <property type="project" value="UniProtKB-UniRule"/>
</dbReference>
<evidence type="ECO:0000256" key="2">
    <source>
        <dbReference type="ARBA" id="ARBA00022840"/>
    </source>
</evidence>
<name>A0AAW0D9V3_9AGAR</name>
<dbReference type="Gene3D" id="3.40.850.10">
    <property type="entry name" value="Kinesin motor domain"/>
    <property type="match status" value="1"/>
</dbReference>
<dbReference type="GO" id="GO:0016887">
    <property type="term" value="F:ATP hydrolysis activity"/>
    <property type="evidence" value="ECO:0007669"/>
    <property type="project" value="TreeGrafter"/>
</dbReference>
<comment type="similarity">
    <text evidence="3 4">Belongs to the TRAFAC class myosin-kinesin ATPase superfamily. Kinesin family.</text>
</comment>
<dbReference type="InterPro" id="IPR027640">
    <property type="entry name" value="Kinesin-like_fam"/>
</dbReference>
<proteinExistence type="inferred from homology"/>
<keyword evidence="2 3" id="KW-0067">ATP-binding</keyword>
<keyword evidence="4" id="KW-0493">Microtubule</keyword>
<dbReference type="GO" id="GO:0008017">
    <property type="term" value="F:microtubule binding"/>
    <property type="evidence" value="ECO:0007669"/>
    <property type="project" value="InterPro"/>
</dbReference>
<dbReference type="Pfam" id="PF00225">
    <property type="entry name" value="Kinesin"/>
    <property type="match status" value="1"/>
</dbReference>
<dbReference type="SUPFAM" id="SSF52540">
    <property type="entry name" value="P-loop containing nucleoside triphosphate hydrolases"/>
    <property type="match status" value="1"/>
</dbReference>
<keyword evidence="7" id="KW-1185">Reference proteome</keyword>
<dbReference type="PROSITE" id="PS00411">
    <property type="entry name" value="KINESIN_MOTOR_1"/>
    <property type="match status" value="1"/>
</dbReference>
<dbReference type="InterPro" id="IPR036961">
    <property type="entry name" value="Kinesin_motor_dom_sf"/>
</dbReference>
<keyword evidence="6" id="KW-0378">Hydrolase</keyword>
<dbReference type="GO" id="GO:0005874">
    <property type="term" value="C:microtubule"/>
    <property type="evidence" value="ECO:0007669"/>
    <property type="project" value="UniProtKB-KW"/>
</dbReference>
<dbReference type="PROSITE" id="PS50067">
    <property type="entry name" value="KINESIN_MOTOR_2"/>
    <property type="match status" value="1"/>
</dbReference>
<feature type="domain" description="Kinesin motor" evidence="5">
    <location>
        <begin position="53"/>
        <end position="417"/>
    </location>
</feature>
<evidence type="ECO:0000313" key="7">
    <source>
        <dbReference type="Proteomes" id="UP001362999"/>
    </source>
</evidence>
<evidence type="ECO:0000256" key="3">
    <source>
        <dbReference type="PROSITE-ProRule" id="PRU00283"/>
    </source>
</evidence>
<evidence type="ECO:0000256" key="1">
    <source>
        <dbReference type="ARBA" id="ARBA00022741"/>
    </source>
</evidence>
<protein>
    <recommendedName>
        <fullName evidence="4">Kinesin-like protein</fullName>
    </recommendedName>
</protein>
<dbReference type="GO" id="GO:0007018">
    <property type="term" value="P:microtubule-based movement"/>
    <property type="evidence" value="ECO:0007669"/>
    <property type="project" value="InterPro"/>
</dbReference>
<dbReference type="PANTHER" id="PTHR24115:SF799">
    <property type="entry name" value="KINESIN-LIKE PROTEIN"/>
    <property type="match status" value="1"/>
</dbReference>
<dbReference type="GO" id="GO:0003777">
    <property type="term" value="F:microtubule motor activity"/>
    <property type="evidence" value="ECO:0007669"/>
    <property type="project" value="InterPro"/>
</dbReference>
<keyword evidence="1 3" id="KW-0547">Nucleotide-binding</keyword>
<dbReference type="InterPro" id="IPR027417">
    <property type="entry name" value="P-loop_NTPase"/>
</dbReference>